<sequence length="78" mass="8909">MATHSNDSGHVQASGDGLLRQLVNKFYKIRLFVFLILITSKSDTVVICNDPMSYSALLEFYAWPTTNKEKDFRMHVVV</sequence>
<dbReference type="InParanoid" id="A0A059CDJ1"/>
<accession>A0A059CDJ1</accession>
<name>A0A059CDJ1_EUCGR</name>
<dbReference type="Gramene" id="KCW76329">
    <property type="protein sequence ID" value="KCW76329"/>
    <property type="gene ID" value="EUGRSUZ_D00701"/>
</dbReference>
<dbReference type="AlphaFoldDB" id="A0A059CDJ1"/>
<proteinExistence type="predicted"/>
<evidence type="ECO:0000313" key="1">
    <source>
        <dbReference type="EMBL" id="KCW76329.1"/>
    </source>
</evidence>
<reference evidence="1" key="1">
    <citation type="submission" date="2013-07" db="EMBL/GenBank/DDBJ databases">
        <title>The genome of Eucalyptus grandis.</title>
        <authorList>
            <person name="Schmutz J."/>
            <person name="Hayes R."/>
            <person name="Myburg A."/>
            <person name="Tuskan G."/>
            <person name="Grattapaglia D."/>
            <person name="Rokhsar D.S."/>
        </authorList>
    </citation>
    <scope>NUCLEOTIDE SEQUENCE</scope>
    <source>
        <tissue evidence="1">Leaf extractions</tissue>
    </source>
</reference>
<dbReference type="EMBL" id="KK198756">
    <property type="protein sequence ID" value="KCW76329.1"/>
    <property type="molecule type" value="Genomic_DNA"/>
</dbReference>
<protein>
    <submittedName>
        <fullName evidence="1">Uncharacterized protein</fullName>
    </submittedName>
</protein>
<gene>
    <name evidence="1" type="ORF">EUGRSUZ_D00701</name>
</gene>
<organism evidence="1">
    <name type="scientific">Eucalyptus grandis</name>
    <name type="common">Flooded gum</name>
    <dbReference type="NCBI Taxonomy" id="71139"/>
    <lineage>
        <taxon>Eukaryota</taxon>
        <taxon>Viridiplantae</taxon>
        <taxon>Streptophyta</taxon>
        <taxon>Embryophyta</taxon>
        <taxon>Tracheophyta</taxon>
        <taxon>Spermatophyta</taxon>
        <taxon>Magnoliopsida</taxon>
        <taxon>eudicotyledons</taxon>
        <taxon>Gunneridae</taxon>
        <taxon>Pentapetalae</taxon>
        <taxon>rosids</taxon>
        <taxon>malvids</taxon>
        <taxon>Myrtales</taxon>
        <taxon>Myrtaceae</taxon>
        <taxon>Myrtoideae</taxon>
        <taxon>Eucalypteae</taxon>
        <taxon>Eucalyptus</taxon>
    </lineage>
</organism>